<keyword evidence="2 3" id="KW-0378">Hydrolase</keyword>
<dbReference type="InterPro" id="IPR015797">
    <property type="entry name" value="NUDIX_hydrolase-like_dom_sf"/>
</dbReference>
<feature type="domain" description="Nudix hydrolase" evidence="4">
    <location>
        <begin position="14"/>
        <end position="148"/>
    </location>
</feature>
<sequence>MDYIGKLRKYVGHDLLIGVGCGVLIENDKGQVLLQKRSDTGEWCVPGGALDAYETYEQAAKRELFEEVGIHVDNLRLFGLYSGEDRVITYPNKDVVYSLSVIFITDTYTGTISDEDSEVLEHRFFNREDIPVDNLFTPDARPILDWKNGKMEVTVD</sequence>
<dbReference type="AlphaFoldDB" id="A0A1G5RRY6"/>
<dbReference type="PROSITE" id="PS51462">
    <property type="entry name" value="NUDIX"/>
    <property type="match status" value="1"/>
</dbReference>
<dbReference type="PANTHER" id="PTHR43046">
    <property type="entry name" value="GDP-MANNOSE MANNOSYL HYDROLASE"/>
    <property type="match status" value="1"/>
</dbReference>
<evidence type="ECO:0000313" key="5">
    <source>
        <dbReference type="EMBL" id="SCZ76777.1"/>
    </source>
</evidence>
<dbReference type="InterPro" id="IPR020084">
    <property type="entry name" value="NUDIX_hydrolase_CS"/>
</dbReference>
<dbReference type="PRINTS" id="PR00502">
    <property type="entry name" value="NUDIXFAMILY"/>
</dbReference>
<dbReference type="SUPFAM" id="SSF55811">
    <property type="entry name" value="Nudix"/>
    <property type="match status" value="1"/>
</dbReference>
<dbReference type="CDD" id="cd04677">
    <property type="entry name" value="NUDIX_Hydrolase"/>
    <property type="match status" value="1"/>
</dbReference>
<evidence type="ECO:0000256" key="2">
    <source>
        <dbReference type="ARBA" id="ARBA00022801"/>
    </source>
</evidence>
<reference evidence="5 6" key="1">
    <citation type="submission" date="2016-10" db="EMBL/GenBank/DDBJ databases">
        <authorList>
            <person name="de Groot N.N."/>
        </authorList>
    </citation>
    <scope>NUCLEOTIDE SEQUENCE [LARGE SCALE GENOMIC DNA]</scope>
    <source>
        <strain evidence="5 6">DSM 10317</strain>
    </source>
</reference>
<organism evidence="5 6">
    <name type="scientific">Pseudobutyrivibrio xylanivorans</name>
    <dbReference type="NCBI Taxonomy" id="185007"/>
    <lineage>
        <taxon>Bacteria</taxon>
        <taxon>Bacillati</taxon>
        <taxon>Bacillota</taxon>
        <taxon>Clostridia</taxon>
        <taxon>Lachnospirales</taxon>
        <taxon>Lachnospiraceae</taxon>
        <taxon>Pseudobutyrivibrio</taxon>
    </lineage>
</organism>
<dbReference type="Proteomes" id="UP000199428">
    <property type="component" value="Unassembled WGS sequence"/>
</dbReference>
<dbReference type="RefSeq" id="WP_090160881.1">
    <property type="nucleotide sequence ID" value="NZ_FMWK01000002.1"/>
</dbReference>
<comment type="cofactor">
    <cofactor evidence="1">
        <name>Mg(2+)</name>
        <dbReference type="ChEBI" id="CHEBI:18420"/>
    </cofactor>
</comment>
<dbReference type="PANTHER" id="PTHR43046:SF2">
    <property type="entry name" value="8-OXO-DGTP DIPHOSPHATASE-RELATED"/>
    <property type="match status" value="1"/>
</dbReference>
<dbReference type="PROSITE" id="PS00893">
    <property type="entry name" value="NUDIX_BOX"/>
    <property type="match status" value="1"/>
</dbReference>
<accession>A0A1G5RRY6</accession>
<dbReference type="Pfam" id="PF00293">
    <property type="entry name" value="NUDIX"/>
    <property type="match status" value="1"/>
</dbReference>
<comment type="similarity">
    <text evidence="3">Belongs to the Nudix hydrolase family.</text>
</comment>
<name>A0A1G5RRY6_PSEXY</name>
<gene>
    <name evidence="5" type="ORF">SAMN02910350_00441</name>
</gene>
<dbReference type="GO" id="GO:0016787">
    <property type="term" value="F:hydrolase activity"/>
    <property type="evidence" value="ECO:0007669"/>
    <property type="project" value="UniProtKB-KW"/>
</dbReference>
<dbReference type="InterPro" id="IPR020476">
    <property type="entry name" value="Nudix_hydrolase"/>
</dbReference>
<evidence type="ECO:0000256" key="1">
    <source>
        <dbReference type="ARBA" id="ARBA00001946"/>
    </source>
</evidence>
<evidence type="ECO:0000256" key="3">
    <source>
        <dbReference type="RuleBase" id="RU003476"/>
    </source>
</evidence>
<protein>
    <submittedName>
        <fullName evidence="5">ADP-ribose pyrophosphatase YjhB, NUDIX family</fullName>
    </submittedName>
</protein>
<dbReference type="EMBL" id="FMWK01000002">
    <property type="protein sequence ID" value="SCZ76777.1"/>
    <property type="molecule type" value="Genomic_DNA"/>
</dbReference>
<dbReference type="Gene3D" id="3.90.79.10">
    <property type="entry name" value="Nucleoside Triphosphate Pyrophosphohydrolase"/>
    <property type="match status" value="1"/>
</dbReference>
<dbReference type="InterPro" id="IPR000086">
    <property type="entry name" value="NUDIX_hydrolase_dom"/>
</dbReference>
<evidence type="ECO:0000313" key="6">
    <source>
        <dbReference type="Proteomes" id="UP000199428"/>
    </source>
</evidence>
<proteinExistence type="inferred from homology"/>
<evidence type="ECO:0000259" key="4">
    <source>
        <dbReference type="PROSITE" id="PS51462"/>
    </source>
</evidence>